<comment type="caution">
    <text evidence="6">The sequence shown here is derived from an EMBL/GenBank/DDBJ whole genome shotgun (WGS) entry which is preliminary data.</text>
</comment>
<dbReference type="GO" id="GO:0046872">
    <property type="term" value="F:metal ion binding"/>
    <property type="evidence" value="ECO:0007669"/>
    <property type="project" value="InterPro"/>
</dbReference>
<dbReference type="GO" id="GO:0004022">
    <property type="term" value="F:alcohol dehydrogenase (NAD+) activity"/>
    <property type="evidence" value="ECO:0007669"/>
    <property type="project" value="UniProtKB-ARBA"/>
</dbReference>
<dbReference type="AlphaFoldDB" id="A0AAE3GAN1"/>
<organism evidence="6 7">
    <name type="scientific">Goodfellowiella coeruleoviolacea</name>
    <dbReference type="NCBI Taxonomy" id="334858"/>
    <lineage>
        <taxon>Bacteria</taxon>
        <taxon>Bacillati</taxon>
        <taxon>Actinomycetota</taxon>
        <taxon>Actinomycetes</taxon>
        <taxon>Pseudonocardiales</taxon>
        <taxon>Pseudonocardiaceae</taxon>
        <taxon>Goodfellowiella</taxon>
    </lineage>
</organism>
<proteinExistence type="inferred from homology"/>
<dbReference type="PANTHER" id="PTHR11496">
    <property type="entry name" value="ALCOHOL DEHYDROGENASE"/>
    <property type="match status" value="1"/>
</dbReference>
<dbReference type="EMBL" id="JAMTCK010000002">
    <property type="protein sequence ID" value="MCP2164298.1"/>
    <property type="molecule type" value="Genomic_DNA"/>
</dbReference>
<dbReference type="Gene3D" id="1.20.1090.10">
    <property type="entry name" value="Dehydroquinate synthase-like - alpha domain"/>
    <property type="match status" value="1"/>
</dbReference>
<dbReference type="Proteomes" id="UP001206128">
    <property type="component" value="Unassembled WGS sequence"/>
</dbReference>
<dbReference type="SUPFAM" id="SSF56796">
    <property type="entry name" value="Dehydroquinate synthase-like"/>
    <property type="match status" value="1"/>
</dbReference>
<feature type="domain" description="Fe-containing alcohol dehydrogenase-like C-terminal" evidence="5">
    <location>
        <begin position="221"/>
        <end position="418"/>
    </location>
</feature>
<name>A0AAE3GAN1_9PSEU</name>
<dbReference type="Pfam" id="PF00465">
    <property type="entry name" value="Fe-ADH"/>
    <property type="match status" value="1"/>
</dbReference>
<keyword evidence="7" id="KW-1185">Reference proteome</keyword>
<reference evidence="6" key="1">
    <citation type="submission" date="2022-06" db="EMBL/GenBank/DDBJ databases">
        <title>Genomic Encyclopedia of Archaeal and Bacterial Type Strains, Phase II (KMG-II): from individual species to whole genera.</title>
        <authorList>
            <person name="Goeker M."/>
        </authorList>
    </citation>
    <scope>NUCLEOTIDE SEQUENCE</scope>
    <source>
        <strain evidence="6">DSM 43935</strain>
    </source>
</reference>
<dbReference type="InterPro" id="IPR035873">
    <property type="entry name" value="PhpC"/>
</dbReference>
<evidence type="ECO:0000256" key="1">
    <source>
        <dbReference type="ARBA" id="ARBA00007358"/>
    </source>
</evidence>
<feature type="compositionally biased region" description="Basic residues" evidence="3">
    <location>
        <begin position="1"/>
        <end position="10"/>
    </location>
</feature>
<evidence type="ECO:0000259" key="4">
    <source>
        <dbReference type="Pfam" id="PF00465"/>
    </source>
</evidence>
<dbReference type="InterPro" id="IPR001670">
    <property type="entry name" value="ADH_Fe/GldA"/>
</dbReference>
<evidence type="ECO:0000313" key="7">
    <source>
        <dbReference type="Proteomes" id="UP001206128"/>
    </source>
</evidence>
<feature type="region of interest" description="Disordered" evidence="3">
    <location>
        <begin position="1"/>
        <end position="33"/>
    </location>
</feature>
<dbReference type="CDD" id="cd08182">
    <property type="entry name" value="HEPD"/>
    <property type="match status" value="1"/>
</dbReference>
<comment type="similarity">
    <text evidence="1">Belongs to the iron-containing alcohol dehydrogenase family.</text>
</comment>
<gene>
    <name evidence="6" type="ORF">LX83_001138</name>
</gene>
<dbReference type="Gene3D" id="3.40.50.1970">
    <property type="match status" value="1"/>
</dbReference>
<evidence type="ECO:0000313" key="6">
    <source>
        <dbReference type="EMBL" id="MCP2164298.1"/>
    </source>
</evidence>
<dbReference type="Pfam" id="PF25137">
    <property type="entry name" value="ADH_Fe_C"/>
    <property type="match status" value="1"/>
</dbReference>
<dbReference type="InterPro" id="IPR039697">
    <property type="entry name" value="Alcohol_dehydrogenase_Fe"/>
</dbReference>
<protein>
    <submittedName>
        <fullName evidence="6">Alcohol dehydrogenase</fullName>
    </submittedName>
</protein>
<evidence type="ECO:0000259" key="5">
    <source>
        <dbReference type="Pfam" id="PF25137"/>
    </source>
</evidence>
<keyword evidence="2" id="KW-0560">Oxidoreductase</keyword>
<dbReference type="GO" id="GO:0017000">
    <property type="term" value="P:antibiotic biosynthetic process"/>
    <property type="evidence" value="ECO:0007669"/>
    <property type="project" value="InterPro"/>
</dbReference>
<dbReference type="FunFam" id="3.40.50.1970:FF:000003">
    <property type="entry name" value="Alcohol dehydrogenase, iron-containing"/>
    <property type="match status" value="1"/>
</dbReference>
<evidence type="ECO:0000256" key="2">
    <source>
        <dbReference type="ARBA" id="ARBA00023002"/>
    </source>
</evidence>
<feature type="domain" description="Alcohol dehydrogenase iron-type/glycerol dehydrogenase GldA" evidence="4">
    <location>
        <begin position="37"/>
        <end position="209"/>
    </location>
</feature>
<accession>A0AAE3GAN1</accession>
<dbReference type="PANTHER" id="PTHR11496:SF102">
    <property type="entry name" value="ALCOHOL DEHYDROGENASE 4"/>
    <property type="match status" value="1"/>
</dbReference>
<dbReference type="InterPro" id="IPR056798">
    <property type="entry name" value="ADH_Fe_C"/>
</dbReference>
<evidence type="ECO:0000256" key="3">
    <source>
        <dbReference type="SAM" id="MobiDB-lite"/>
    </source>
</evidence>
<sequence>MAGPTRHPRGRGGSTPCSGGDPDTAGPTDLPTPSYVPTRVVFGRGAATQLAALVRDRLGAAAVPRRPLVLTGRGGPAKPWLDQVVDQCRRLGAAVVVANSRPNPTGESIQAVLELARRAGADGVVAIGGGSVLDTGKTVALLLSGTTSVAHALRHGVPAPRRVPLVAVPTTAGSGAEVTRTATVWDDRAGRKHALDHPQLFPDLAVVDPVLTTSAPTSVWASAGLDALSQAVESSWAVAADEESLRFSLPAVRMAADGLHAVLTAPADVTARSLLSRASLTAGLAIARTRTTIPHALSYPMTARLGLAHGHACALTLGAVLCFNAEVGERDCHDPRGVAHTLAVVRAVVRHLRAPTPAAAARRVAELVRRLGLPAPHQLAQLRRIDPTSLADDVLSYDRFTNNPRHMSRAQLTALLTALTTPPARTP</sequence>
<dbReference type="RefSeq" id="WP_253767785.1">
    <property type="nucleotide sequence ID" value="NZ_JAMTCK010000002.1"/>
</dbReference>